<feature type="compositionally biased region" description="Low complexity" evidence="1">
    <location>
        <begin position="195"/>
        <end position="207"/>
    </location>
</feature>
<evidence type="ECO:0000256" key="1">
    <source>
        <dbReference type="SAM" id="MobiDB-lite"/>
    </source>
</evidence>
<feature type="region of interest" description="Disordered" evidence="1">
    <location>
        <begin position="119"/>
        <end position="208"/>
    </location>
</feature>
<keyword evidence="3" id="KW-1185">Reference proteome</keyword>
<comment type="caution">
    <text evidence="2">The sequence shown here is derived from an EMBL/GenBank/DDBJ whole genome shotgun (WGS) entry which is preliminary data.</text>
</comment>
<dbReference type="Proteomes" id="UP000641853">
    <property type="component" value="Unassembled WGS sequence"/>
</dbReference>
<feature type="compositionally biased region" description="Basic residues" evidence="1">
    <location>
        <begin position="181"/>
        <end position="194"/>
    </location>
</feature>
<reference evidence="2" key="1">
    <citation type="submission" date="2020-06" db="EMBL/GenBank/DDBJ databases">
        <title>Draft genome sequences of strains closely related to Aspergillus parafelis and Aspergillus hiratsukae.</title>
        <authorList>
            <person name="Dos Santos R.A.C."/>
            <person name="Rivero-Menendez O."/>
            <person name="Steenwyk J.L."/>
            <person name="Mead M.E."/>
            <person name="Goldman G.H."/>
            <person name="Alastruey-Izquierdo A."/>
            <person name="Rokas A."/>
        </authorList>
    </citation>
    <scope>NUCLEOTIDE SEQUENCE</scope>
    <source>
        <strain evidence="2">CNM-CM7691</strain>
    </source>
</reference>
<dbReference type="EMBL" id="JACBAG010001777">
    <property type="protein sequence ID" value="KAF7182460.1"/>
    <property type="molecule type" value="Genomic_DNA"/>
</dbReference>
<dbReference type="AlphaFoldDB" id="A0A8H6QZI5"/>
<protein>
    <recommendedName>
        <fullName evidence="4">CHAT domain-containing protein</fullName>
    </recommendedName>
</protein>
<evidence type="ECO:0000313" key="3">
    <source>
        <dbReference type="Proteomes" id="UP000641853"/>
    </source>
</evidence>
<gene>
    <name evidence="2" type="ORF">CNMCM7691_002030</name>
</gene>
<proteinExistence type="predicted"/>
<sequence length="245" mass="27181">MKEALQLLESSRGIVEIDSGNMWDWEMDMSSLQDKQAELVRRFQELHHKLYLGTSRDRSSESTDSMRLEAAVDPAPIVLISVSMWRSALVVRTESVTLVPLPQLHEHDAVNHAEMLDNAKGAGGRASGRCPVPHAHRRSISGEETDDRHHPGLRRLNLRSFNPLPRSRTPEAPPDTLSRGTTRHRRAHSGHAHHPGLPGLGPTLRTGKISNRQGLVPLTQPHTLRHSTIFHYAGHGLIEANGGSM</sequence>
<evidence type="ECO:0000313" key="2">
    <source>
        <dbReference type="EMBL" id="KAF7182460.1"/>
    </source>
</evidence>
<evidence type="ECO:0008006" key="4">
    <source>
        <dbReference type="Google" id="ProtNLM"/>
    </source>
</evidence>
<name>A0A8H6QZI5_9EURO</name>
<organism evidence="2 3">
    <name type="scientific">Aspergillus felis</name>
    <dbReference type="NCBI Taxonomy" id="1287682"/>
    <lineage>
        <taxon>Eukaryota</taxon>
        <taxon>Fungi</taxon>
        <taxon>Dikarya</taxon>
        <taxon>Ascomycota</taxon>
        <taxon>Pezizomycotina</taxon>
        <taxon>Eurotiomycetes</taxon>
        <taxon>Eurotiomycetidae</taxon>
        <taxon>Eurotiales</taxon>
        <taxon>Aspergillaceae</taxon>
        <taxon>Aspergillus</taxon>
        <taxon>Aspergillus subgen. Fumigati</taxon>
    </lineage>
</organism>
<accession>A0A8H6QZI5</accession>